<dbReference type="AlphaFoldDB" id="A0AAV5MVW2"/>
<reference evidence="4 5" key="1">
    <citation type="journal article" date="2021" name="Commun. Biol.">
        <title>The genome of Shorea leprosula (Dipterocarpaceae) highlights the ecological relevance of drought in aseasonal tropical rainforests.</title>
        <authorList>
            <person name="Ng K.K.S."/>
            <person name="Kobayashi M.J."/>
            <person name="Fawcett J.A."/>
            <person name="Hatakeyama M."/>
            <person name="Paape T."/>
            <person name="Ng C.H."/>
            <person name="Ang C.C."/>
            <person name="Tnah L.H."/>
            <person name="Lee C.T."/>
            <person name="Nishiyama T."/>
            <person name="Sese J."/>
            <person name="O'Brien M.J."/>
            <person name="Copetti D."/>
            <person name="Mohd Noor M.I."/>
            <person name="Ong R.C."/>
            <person name="Putra M."/>
            <person name="Sireger I.Z."/>
            <person name="Indrioko S."/>
            <person name="Kosugi Y."/>
            <person name="Izuno A."/>
            <person name="Isagi Y."/>
            <person name="Lee S.L."/>
            <person name="Shimizu K.K."/>
        </authorList>
    </citation>
    <scope>NUCLEOTIDE SEQUENCE [LARGE SCALE GENOMIC DNA]</scope>
    <source>
        <strain evidence="4">214</strain>
    </source>
</reference>
<sequence>MSLLLADVEAFGYPSTVMPPVSWINSVPTDFNFWESAGERPILVNGVLFVASTANLKEPPASLLNNETVWQSFDHPTDSLVIGQRLVSGQKLVARISATNWSEGLYSFSIDDDGFVASAGSDATIAYYRFFMYPTRSQTGQFYAELTKISFGLFFPGSGVSFIQLGCDGHLRSFGWVESNWKEVKDFIGDQLNRCDYPLACGRYGICLEEGCSCPEPVEKNGPMYFRRINPSQSSLGCYPDNPISCESPQWQSLLELKDIDNPGLSVLNSLAYIPTDIEGCKRACLKNCSCMCRIFQFHKQIIRHQHRFHKERKDRM</sequence>
<evidence type="ECO:0000259" key="3">
    <source>
        <dbReference type="PROSITE" id="PS50948"/>
    </source>
</evidence>
<dbReference type="PANTHER" id="PTHR47976:SF30">
    <property type="entry name" value="RECEPTOR-LIKE SERINE_THREONINE-PROTEIN KINASE"/>
    <property type="match status" value="1"/>
</dbReference>
<dbReference type="SUPFAM" id="SSF51110">
    <property type="entry name" value="alpha-D-mannose-specific plant lectins"/>
    <property type="match status" value="1"/>
</dbReference>
<feature type="domain" description="Apple" evidence="3">
    <location>
        <begin position="246"/>
        <end position="317"/>
    </location>
</feature>
<name>A0AAV5MVW2_9ROSI</name>
<evidence type="ECO:0000256" key="2">
    <source>
        <dbReference type="ARBA" id="ARBA00023157"/>
    </source>
</evidence>
<dbReference type="Proteomes" id="UP001054252">
    <property type="component" value="Unassembled WGS sequence"/>
</dbReference>
<organism evidence="4 5">
    <name type="scientific">Rubroshorea leprosula</name>
    <dbReference type="NCBI Taxonomy" id="152421"/>
    <lineage>
        <taxon>Eukaryota</taxon>
        <taxon>Viridiplantae</taxon>
        <taxon>Streptophyta</taxon>
        <taxon>Embryophyta</taxon>
        <taxon>Tracheophyta</taxon>
        <taxon>Spermatophyta</taxon>
        <taxon>Magnoliopsida</taxon>
        <taxon>eudicotyledons</taxon>
        <taxon>Gunneridae</taxon>
        <taxon>Pentapetalae</taxon>
        <taxon>rosids</taxon>
        <taxon>malvids</taxon>
        <taxon>Malvales</taxon>
        <taxon>Dipterocarpaceae</taxon>
        <taxon>Rubroshorea</taxon>
    </lineage>
</organism>
<keyword evidence="1" id="KW-0732">Signal</keyword>
<proteinExistence type="predicted"/>
<gene>
    <name evidence="4" type="ORF">SLEP1_g59263</name>
</gene>
<evidence type="ECO:0000256" key="1">
    <source>
        <dbReference type="ARBA" id="ARBA00022729"/>
    </source>
</evidence>
<evidence type="ECO:0000313" key="4">
    <source>
        <dbReference type="EMBL" id="GKV52692.1"/>
    </source>
</evidence>
<dbReference type="PANTHER" id="PTHR47976">
    <property type="entry name" value="G-TYPE LECTIN S-RECEPTOR-LIKE SERINE/THREONINE-PROTEIN KINASE SD2-5"/>
    <property type="match status" value="1"/>
</dbReference>
<dbReference type="PROSITE" id="PS50948">
    <property type="entry name" value="PAN"/>
    <property type="match status" value="1"/>
</dbReference>
<dbReference type="InterPro" id="IPR003609">
    <property type="entry name" value="Pan_app"/>
</dbReference>
<comment type="caution">
    <text evidence="4">The sequence shown here is derived from an EMBL/GenBank/DDBJ whole genome shotgun (WGS) entry which is preliminary data.</text>
</comment>
<keyword evidence="5" id="KW-1185">Reference proteome</keyword>
<dbReference type="EMBL" id="BPVZ01000812">
    <property type="protein sequence ID" value="GKV52692.1"/>
    <property type="molecule type" value="Genomic_DNA"/>
</dbReference>
<protein>
    <recommendedName>
        <fullName evidence="3">Apple domain-containing protein</fullName>
    </recommendedName>
</protein>
<dbReference type="InterPro" id="IPR036426">
    <property type="entry name" value="Bulb-type_lectin_dom_sf"/>
</dbReference>
<evidence type="ECO:0000313" key="5">
    <source>
        <dbReference type="Proteomes" id="UP001054252"/>
    </source>
</evidence>
<dbReference type="InterPro" id="IPR051343">
    <property type="entry name" value="G-type_lectin_kinases/EP1-like"/>
</dbReference>
<keyword evidence="2" id="KW-1015">Disulfide bond</keyword>
<accession>A0AAV5MVW2</accession>